<evidence type="ECO:0000313" key="1">
    <source>
        <dbReference type="EMBL" id="MFC7279414.1"/>
    </source>
</evidence>
<protein>
    <submittedName>
        <fullName evidence="1">DUF4926 domain-containing protein</fullName>
    </submittedName>
</protein>
<evidence type="ECO:0000313" key="2">
    <source>
        <dbReference type="Proteomes" id="UP001596548"/>
    </source>
</evidence>
<organism evidence="1 2">
    <name type="scientific">Paractinoplanes rhizophilus</name>
    <dbReference type="NCBI Taxonomy" id="1416877"/>
    <lineage>
        <taxon>Bacteria</taxon>
        <taxon>Bacillati</taxon>
        <taxon>Actinomycetota</taxon>
        <taxon>Actinomycetes</taxon>
        <taxon>Micromonosporales</taxon>
        <taxon>Micromonosporaceae</taxon>
        <taxon>Paractinoplanes</taxon>
    </lineage>
</organism>
<dbReference type="RefSeq" id="WP_378976721.1">
    <property type="nucleotide sequence ID" value="NZ_JBHTBJ010000050.1"/>
</dbReference>
<gene>
    <name evidence="1" type="ORF">ACFQS1_36080</name>
</gene>
<name>A0ABW2I3P6_9ACTN</name>
<reference evidence="2" key="1">
    <citation type="journal article" date="2019" name="Int. J. Syst. Evol. Microbiol.">
        <title>The Global Catalogue of Microorganisms (GCM) 10K type strain sequencing project: providing services to taxonomists for standard genome sequencing and annotation.</title>
        <authorList>
            <consortium name="The Broad Institute Genomics Platform"/>
            <consortium name="The Broad Institute Genome Sequencing Center for Infectious Disease"/>
            <person name="Wu L."/>
            <person name="Ma J."/>
        </authorList>
    </citation>
    <scope>NUCLEOTIDE SEQUENCE [LARGE SCALE GENOMIC DNA]</scope>
    <source>
        <strain evidence="2">XZYJT-10</strain>
    </source>
</reference>
<proteinExistence type="predicted"/>
<sequence>MVQELDVVALVIDLPDQELKAGAEGTVVHVFHRPRLAYEVEFVDRDGATVAMVTLTPEQVRRVDRRGHLS</sequence>
<dbReference type="InterPro" id="IPR032568">
    <property type="entry name" value="DUF4926"/>
</dbReference>
<dbReference type="Proteomes" id="UP001596548">
    <property type="component" value="Unassembled WGS sequence"/>
</dbReference>
<dbReference type="EMBL" id="JBHTBJ010000050">
    <property type="protein sequence ID" value="MFC7279414.1"/>
    <property type="molecule type" value="Genomic_DNA"/>
</dbReference>
<accession>A0ABW2I3P6</accession>
<keyword evidence="2" id="KW-1185">Reference proteome</keyword>
<comment type="caution">
    <text evidence="1">The sequence shown here is derived from an EMBL/GenBank/DDBJ whole genome shotgun (WGS) entry which is preliminary data.</text>
</comment>
<dbReference type="Pfam" id="PF16277">
    <property type="entry name" value="DUF4926"/>
    <property type="match status" value="1"/>
</dbReference>